<reference evidence="2" key="1">
    <citation type="submission" date="2017-02" db="EMBL/GenBank/DDBJ databases">
        <authorList>
            <person name="Varghese N."/>
            <person name="Submissions S."/>
        </authorList>
    </citation>
    <scope>NUCLEOTIDE SEQUENCE [LARGE SCALE GENOMIC DNA]</scope>
    <source>
        <strain evidence="2">DSM 22385</strain>
    </source>
</reference>
<dbReference type="EMBL" id="FUYR01000001">
    <property type="protein sequence ID" value="SKB27052.1"/>
    <property type="molecule type" value="Genomic_DNA"/>
</dbReference>
<sequence>MDIIIPRALVATTPATFLNDIISLEEVYTKDEIVNVLKSTRERISNKVCILVAERYQIPAFARFAI</sequence>
<evidence type="ECO:0000313" key="1">
    <source>
        <dbReference type="EMBL" id="SKB27052.1"/>
    </source>
</evidence>
<keyword evidence="2" id="KW-1185">Reference proteome</keyword>
<dbReference type="AlphaFoldDB" id="A0A1T4ZWG3"/>
<organism evidence="1 2">
    <name type="scientific">Daejeonella lutea</name>
    <dbReference type="NCBI Taxonomy" id="572036"/>
    <lineage>
        <taxon>Bacteria</taxon>
        <taxon>Pseudomonadati</taxon>
        <taxon>Bacteroidota</taxon>
        <taxon>Sphingobacteriia</taxon>
        <taxon>Sphingobacteriales</taxon>
        <taxon>Sphingobacteriaceae</taxon>
        <taxon>Daejeonella</taxon>
    </lineage>
</organism>
<evidence type="ECO:0000313" key="2">
    <source>
        <dbReference type="Proteomes" id="UP000189981"/>
    </source>
</evidence>
<proteinExistence type="predicted"/>
<name>A0A1T4ZWG3_9SPHI</name>
<accession>A0A1T4ZWG3</accession>
<gene>
    <name evidence="1" type="ORF">SAMN05661099_0011</name>
</gene>
<dbReference type="Proteomes" id="UP000189981">
    <property type="component" value="Unassembled WGS sequence"/>
</dbReference>
<protein>
    <submittedName>
        <fullName evidence="1">Uncharacterized protein</fullName>
    </submittedName>
</protein>